<dbReference type="EC" id="1.3.1.76" evidence="2"/>
<accession>A0A1V6LXP5</accession>
<evidence type="ECO:0000256" key="6">
    <source>
        <dbReference type="ARBA" id="ARBA00047561"/>
    </source>
</evidence>
<name>A0A1V6LXP5_9BACT</name>
<dbReference type="GO" id="GO:0019354">
    <property type="term" value="P:siroheme biosynthetic process"/>
    <property type="evidence" value="ECO:0007669"/>
    <property type="project" value="UniProtKB-UniPathway"/>
</dbReference>
<feature type="domain" description="Siroheme synthase central" evidence="7">
    <location>
        <begin position="117"/>
        <end position="144"/>
    </location>
</feature>
<evidence type="ECO:0000313" key="9">
    <source>
        <dbReference type="Proteomes" id="UP000242219"/>
    </source>
</evidence>
<dbReference type="PANTHER" id="PTHR35330:SF1">
    <property type="entry name" value="SIROHEME BIOSYNTHESIS PROTEIN MET8"/>
    <property type="match status" value="1"/>
</dbReference>
<protein>
    <recommendedName>
        <fullName evidence="2">precorrin-2 dehydrogenase</fullName>
        <ecNumber evidence="2">1.3.1.76</ecNumber>
    </recommendedName>
</protein>
<keyword evidence="3" id="KW-0560">Oxidoreductase</keyword>
<dbReference type="InterPro" id="IPR006367">
    <property type="entry name" value="Sirohaem_synthase_N"/>
</dbReference>
<dbReference type="InterPro" id="IPR036291">
    <property type="entry name" value="NAD(P)-bd_dom_sf"/>
</dbReference>
<dbReference type="Proteomes" id="UP000242219">
    <property type="component" value="Unassembled WGS sequence"/>
</dbReference>
<dbReference type="Gene3D" id="1.10.8.610">
    <property type="entry name" value="SirC, precorrin-2 dehydrogenase, C-terminal helical domain-like"/>
    <property type="match status" value="1"/>
</dbReference>
<dbReference type="AlphaFoldDB" id="A0A1V6LXP5"/>
<dbReference type="GO" id="GO:0004325">
    <property type="term" value="F:ferrochelatase activity"/>
    <property type="evidence" value="ECO:0007669"/>
    <property type="project" value="InterPro"/>
</dbReference>
<dbReference type="Gene3D" id="3.40.50.720">
    <property type="entry name" value="NAD(P)-binding Rossmann-like Domain"/>
    <property type="match status" value="1"/>
</dbReference>
<evidence type="ECO:0000256" key="3">
    <source>
        <dbReference type="ARBA" id="ARBA00023002"/>
    </source>
</evidence>
<dbReference type="GO" id="GO:0043115">
    <property type="term" value="F:precorrin-2 dehydrogenase activity"/>
    <property type="evidence" value="ECO:0007669"/>
    <property type="project" value="UniProtKB-EC"/>
</dbReference>
<keyword evidence="4" id="KW-0520">NAD</keyword>
<dbReference type="InterPro" id="IPR042518">
    <property type="entry name" value="SirC_C"/>
</dbReference>
<evidence type="ECO:0000259" key="7">
    <source>
        <dbReference type="Pfam" id="PF14824"/>
    </source>
</evidence>
<evidence type="ECO:0000256" key="4">
    <source>
        <dbReference type="ARBA" id="ARBA00023027"/>
    </source>
</evidence>
<proteinExistence type="predicted"/>
<dbReference type="NCBIfam" id="TIGR01470">
    <property type="entry name" value="cysG_Nterm"/>
    <property type="match status" value="1"/>
</dbReference>
<dbReference type="InterPro" id="IPR028161">
    <property type="entry name" value="Met8-like"/>
</dbReference>
<dbReference type="EMBL" id="MJUW02000112">
    <property type="protein sequence ID" value="OQD44919.1"/>
    <property type="molecule type" value="Genomic_DNA"/>
</dbReference>
<evidence type="ECO:0000256" key="2">
    <source>
        <dbReference type="ARBA" id="ARBA00012400"/>
    </source>
</evidence>
<comment type="catalytic activity">
    <reaction evidence="6">
        <text>precorrin-2 + NAD(+) = sirohydrochlorin + NADH + 2 H(+)</text>
        <dbReference type="Rhea" id="RHEA:15613"/>
        <dbReference type="ChEBI" id="CHEBI:15378"/>
        <dbReference type="ChEBI" id="CHEBI:57540"/>
        <dbReference type="ChEBI" id="CHEBI:57945"/>
        <dbReference type="ChEBI" id="CHEBI:58351"/>
        <dbReference type="ChEBI" id="CHEBI:58827"/>
        <dbReference type="EC" id="1.3.1.76"/>
    </reaction>
</comment>
<organism evidence="8 9">
    <name type="scientific">Candidatus Brocadia sapporoensis</name>
    <dbReference type="NCBI Taxonomy" id="392547"/>
    <lineage>
        <taxon>Bacteria</taxon>
        <taxon>Pseudomonadati</taxon>
        <taxon>Planctomycetota</taxon>
        <taxon>Candidatus Brocadiia</taxon>
        <taxon>Candidatus Brocadiales</taxon>
        <taxon>Candidatus Brocadiaceae</taxon>
        <taxon>Candidatus Brocadia</taxon>
    </lineage>
</organism>
<comment type="pathway">
    <text evidence="1">Porphyrin-containing compound metabolism; siroheme biosynthesis; sirohydrochlorin from precorrin-2: step 1/1.</text>
</comment>
<dbReference type="UniPathway" id="UPA00262">
    <property type="reaction ID" value="UER00222"/>
</dbReference>
<dbReference type="InterPro" id="IPR028281">
    <property type="entry name" value="Sirohaem_synthase_central"/>
</dbReference>
<dbReference type="SUPFAM" id="SSF75615">
    <property type="entry name" value="Siroheme synthase middle domains-like"/>
    <property type="match status" value="1"/>
</dbReference>
<dbReference type="Pfam" id="PF14824">
    <property type="entry name" value="Sirohm_synth_M"/>
    <property type="match status" value="1"/>
</dbReference>
<evidence type="ECO:0000313" key="8">
    <source>
        <dbReference type="EMBL" id="OQD44919.1"/>
    </source>
</evidence>
<dbReference type="Pfam" id="PF13241">
    <property type="entry name" value="NAD_binding_7"/>
    <property type="match status" value="1"/>
</dbReference>
<dbReference type="SUPFAM" id="SSF51735">
    <property type="entry name" value="NAD(P)-binding Rossmann-fold domains"/>
    <property type="match status" value="1"/>
</dbReference>
<sequence>MAKYYPVFLNIQNKKCLVVGGGNVAWRKVCSLKEAGARVTVVSPEFCPELEKETGIERIQRKYGTEFLKETVLVVASTDDGEVNQMVYHDAVERGMLVNVVDKPEFCSFIVPSSIMRGDLCISVSTGGASPALARNIREYLEKQFGDEYNEFTKLLAEMRRKIISEIKDESLRRDILQRIAGLDMLDVVREKGASETKKKMLEIISEKISMR</sequence>
<dbReference type="PANTHER" id="PTHR35330">
    <property type="entry name" value="SIROHEME BIOSYNTHESIS PROTEIN MET8"/>
    <property type="match status" value="1"/>
</dbReference>
<keyword evidence="5" id="KW-0627">Porphyrin biosynthesis</keyword>
<comment type="caution">
    <text evidence="8">The sequence shown here is derived from an EMBL/GenBank/DDBJ whole genome shotgun (WGS) entry which is preliminary data.</text>
</comment>
<keyword evidence="9" id="KW-1185">Reference proteome</keyword>
<gene>
    <name evidence="8" type="ORF">BIY37_10870</name>
</gene>
<evidence type="ECO:0000256" key="1">
    <source>
        <dbReference type="ARBA" id="ARBA00005010"/>
    </source>
</evidence>
<reference evidence="8 9" key="1">
    <citation type="journal article" date="2016" name="Genome Announc.">
        <title>Draft Genome Sequence of the Anaerobic Ammonium-Oxidizing Bacterium 'Candidatus Brocadia sp. 40'.</title>
        <authorList>
            <person name="Ali M."/>
            <person name="Haroon M.F."/>
            <person name="Narita Y."/>
            <person name="Zhang L."/>
            <person name="Rangel Shaw D."/>
            <person name="Okabe S."/>
            <person name="Saikaly P.E."/>
        </authorList>
    </citation>
    <scope>NUCLEOTIDE SEQUENCE [LARGE SCALE GENOMIC DNA]</scope>
    <source>
        <strain evidence="8 9">40</strain>
    </source>
</reference>
<evidence type="ECO:0000256" key="5">
    <source>
        <dbReference type="ARBA" id="ARBA00023244"/>
    </source>
</evidence>
<dbReference type="RefSeq" id="WP_070067849.1">
    <property type="nucleotide sequence ID" value="NZ_MJUW02000112.1"/>
</dbReference>